<gene>
    <name evidence="2" type="ORF">DFQ27_006798</name>
</gene>
<dbReference type="AlphaFoldDB" id="A0A9P6PUP7"/>
<reference evidence="2" key="1">
    <citation type="journal article" date="2020" name="Fungal Divers.">
        <title>Resolving the Mortierellaceae phylogeny through synthesis of multi-gene phylogenetics and phylogenomics.</title>
        <authorList>
            <person name="Vandepol N."/>
            <person name="Liber J."/>
            <person name="Desiro A."/>
            <person name="Na H."/>
            <person name="Kennedy M."/>
            <person name="Barry K."/>
            <person name="Grigoriev I.V."/>
            <person name="Miller A.N."/>
            <person name="O'Donnell K."/>
            <person name="Stajich J.E."/>
            <person name="Bonito G."/>
        </authorList>
    </citation>
    <scope>NUCLEOTIDE SEQUENCE</scope>
    <source>
        <strain evidence="2">BC1065</strain>
    </source>
</reference>
<organism evidence="2 3">
    <name type="scientific">Actinomortierella ambigua</name>
    <dbReference type="NCBI Taxonomy" id="1343610"/>
    <lineage>
        <taxon>Eukaryota</taxon>
        <taxon>Fungi</taxon>
        <taxon>Fungi incertae sedis</taxon>
        <taxon>Mucoromycota</taxon>
        <taxon>Mortierellomycotina</taxon>
        <taxon>Mortierellomycetes</taxon>
        <taxon>Mortierellales</taxon>
        <taxon>Mortierellaceae</taxon>
        <taxon>Actinomortierella</taxon>
    </lineage>
</organism>
<dbReference type="Proteomes" id="UP000807716">
    <property type="component" value="Unassembled WGS sequence"/>
</dbReference>
<evidence type="ECO:0000313" key="3">
    <source>
        <dbReference type="Proteomes" id="UP000807716"/>
    </source>
</evidence>
<dbReference type="EMBL" id="JAAAJB010000511">
    <property type="protein sequence ID" value="KAG0254508.1"/>
    <property type="molecule type" value="Genomic_DNA"/>
</dbReference>
<accession>A0A9P6PUP7</accession>
<dbReference type="OrthoDB" id="2123547at2759"/>
<keyword evidence="3" id="KW-1185">Reference proteome</keyword>
<name>A0A9P6PUP7_9FUNG</name>
<evidence type="ECO:0000256" key="1">
    <source>
        <dbReference type="SAM" id="MobiDB-lite"/>
    </source>
</evidence>
<evidence type="ECO:0000313" key="2">
    <source>
        <dbReference type="EMBL" id="KAG0254508.1"/>
    </source>
</evidence>
<feature type="compositionally biased region" description="Polar residues" evidence="1">
    <location>
        <begin position="79"/>
        <end position="93"/>
    </location>
</feature>
<sequence length="334" mass="36990">MASLMHLRGLARLATRNVPRITMVPRQNVAVASMIRQYHAFRPSSTAWKKKRMVIDEDDEELAAELAELEREKQEAQGLATSQSSASESTIDGANSEEAYQKLRDTILQKTRQNAAVHEYPRHTALHHLVRMVQTPEQARELPTVVAQWRSKQLPLSVLLSNRIIKTCVAQGHPEISLEMLGNREKYGLQPGQSAFRKVCTAFAKSVTPGAGAEESGESNESLEKLDSAFKLLALIPHYDSLMAGDAGLYAPLIRGSLVYGGEEGFRRAHVTFEEYSLVDAERAQDEELPSSIASQLVGAAKELQKAYESRPDYASNAKKAGELINAWSKYIKA</sequence>
<proteinExistence type="predicted"/>
<comment type="caution">
    <text evidence="2">The sequence shown here is derived from an EMBL/GenBank/DDBJ whole genome shotgun (WGS) entry which is preliminary data.</text>
</comment>
<feature type="region of interest" description="Disordered" evidence="1">
    <location>
        <begin position="72"/>
        <end position="94"/>
    </location>
</feature>
<protein>
    <submittedName>
        <fullName evidence="2">Uncharacterized protein</fullName>
    </submittedName>
</protein>